<organism evidence="1">
    <name type="scientific">Aeribacillus pallidus</name>
    <dbReference type="NCBI Taxonomy" id="33936"/>
    <lineage>
        <taxon>Bacteria</taxon>
        <taxon>Bacillati</taxon>
        <taxon>Bacillota</taxon>
        <taxon>Bacilli</taxon>
        <taxon>Bacillales</taxon>
        <taxon>Bacillaceae</taxon>
        <taxon>Aeribacillus</taxon>
    </lineage>
</organism>
<reference evidence="1" key="1">
    <citation type="submission" date="2016-10" db="EMBL/GenBank/DDBJ databases">
        <title>The whole genome sequencing and assembly of Aeribacillus pallidus KCTC3564 strain.</title>
        <authorList>
            <person name="Lee Y.-J."/>
            <person name="Park M.-K."/>
            <person name="Yi H."/>
            <person name="Bahn Y.-S."/>
            <person name="Kim J.F."/>
            <person name="Lee D.-W."/>
        </authorList>
    </citation>
    <scope>NUCLEOTIDE SEQUENCE [LARGE SCALE GENOMIC DNA]</scope>
    <source>
        <strain evidence="1">KCTC3564</strain>
    </source>
</reference>
<sequence length="489" mass="57986">MKQNIYLLIVCFFLLTACSEPYFKNRPIHSNNFINTINSYMKESNDGSVFEVTSQSEEISDLKNNSSILYLGKINDKLQPSECKQEQNNFYCRILLSMVKKDSLFSIEEINKVRSFFDLYFLYNMMEYIGDSEGLEKIKKVFMKLENPGKADQVEYYYFLILDYKINNTVADMKDKIENNISSFTEQDLLDLDYNKPILLHASIILSNLYDLEVNLDHLKDIYEKKENQITILFRDEITYWVHLMIAKELEQHFENKKFMTNILSETRPFHTYFYSLESIRNLYLMSNVFASKEISDVDKYLNVLSHRIDSFSQELKNNKDQSYYQYSYYLNYAEEVIGKSSRNQEAAENTNCRDIKLFNEMYYCYKATGEMATSEAVAIEESDDLLTKVLKYDIIDPTPKDIEEMKKLYPEVLNNESKDFYIILNIYTSLVQKHNLDIDKELIRKKVEQYECYLGYCEPRGNYVFELSVYLNNILNILEGDEFAQKFR</sequence>
<evidence type="ECO:0008006" key="2">
    <source>
        <dbReference type="Google" id="ProtNLM"/>
    </source>
</evidence>
<gene>
    <name evidence="1" type="ORF">AP3564_15030</name>
</gene>
<evidence type="ECO:0000313" key="1">
    <source>
        <dbReference type="EMBL" id="ASS91357.1"/>
    </source>
</evidence>
<dbReference type="PROSITE" id="PS51257">
    <property type="entry name" value="PROKAR_LIPOPROTEIN"/>
    <property type="match status" value="1"/>
</dbReference>
<dbReference type="EMBL" id="CP017703">
    <property type="protein sequence ID" value="ASS91357.1"/>
    <property type="molecule type" value="Genomic_DNA"/>
</dbReference>
<dbReference type="RefSeq" id="WP_094245896.1">
    <property type="nucleotide sequence ID" value="NZ_CP017703.1"/>
</dbReference>
<name>A0A223E7W6_9BACI</name>
<protein>
    <recommendedName>
        <fullName evidence="2">Lipoprotein</fullName>
    </recommendedName>
</protein>
<dbReference type="AlphaFoldDB" id="A0A223E7W6"/>
<accession>A0A223E7W6</accession>
<proteinExistence type="predicted"/>
<dbReference type="KEGG" id="apak:AP3564_15030"/>
<dbReference type="Proteomes" id="UP000214606">
    <property type="component" value="Chromosome"/>
</dbReference>